<organism evidence="2 3">
    <name type="scientific">Oryzias melastigma</name>
    <name type="common">Marine medaka</name>
    <dbReference type="NCBI Taxonomy" id="30732"/>
    <lineage>
        <taxon>Eukaryota</taxon>
        <taxon>Metazoa</taxon>
        <taxon>Chordata</taxon>
        <taxon>Craniata</taxon>
        <taxon>Vertebrata</taxon>
        <taxon>Euteleostomi</taxon>
        <taxon>Actinopterygii</taxon>
        <taxon>Neopterygii</taxon>
        <taxon>Teleostei</taxon>
        <taxon>Neoteleostei</taxon>
        <taxon>Acanthomorphata</taxon>
        <taxon>Ovalentaria</taxon>
        <taxon>Atherinomorphae</taxon>
        <taxon>Beloniformes</taxon>
        <taxon>Adrianichthyidae</taxon>
        <taxon>Oryziinae</taxon>
        <taxon>Oryzias</taxon>
    </lineage>
</organism>
<protein>
    <submittedName>
        <fullName evidence="2">Cytokine-like protein 1</fullName>
    </submittedName>
</protein>
<reference evidence="2" key="1">
    <citation type="journal article" name="BMC Genomics">
        <title>Long-read sequencing and de novo genome assembly of marine medaka (Oryzias melastigma).</title>
        <authorList>
            <person name="Liang P."/>
            <person name="Saqib H.S.A."/>
            <person name="Ni X."/>
            <person name="Shen Y."/>
        </authorList>
    </citation>
    <scope>NUCLEOTIDE SEQUENCE</scope>
    <source>
        <strain evidence="2">Bigg-433</strain>
    </source>
</reference>
<gene>
    <name evidence="2" type="ORF">FQA47_020452</name>
</gene>
<dbReference type="AlphaFoldDB" id="A0A834FEF2"/>
<feature type="signal peptide" evidence="1">
    <location>
        <begin position="1"/>
        <end position="20"/>
    </location>
</feature>
<comment type="caution">
    <text evidence="2">The sequence shown here is derived from an EMBL/GenBank/DDBJ whole genome shotgun (WGS) entry which is preliminary data.</text>
</comment>
<dbReference type="Proteomes" id="UP000646548">
    <property type="component" value="Unassembled WGS sequence"/>
</dbReference>
<dbReference type="GO" id="GO:0045944">
    <property type="term" value="P:positive regulation of transcription by RNA polymerase II"/>
    <property type="evidence" value="ECO:0007669"/>
    <property type="project" value="TreeGrafter"/>
</dbReference>
<evidence type="ECO:0000313" key="3">
    <source>
        <dbReference type="Proteomes" id="UP000646548"/>
    </source>
</evidence>
<sequence>MRLALVVLLGFCGFALRSECAPPTCYSRALELSKEIMTLLDRVHTSPRTKTCAEVLPTIFIDVHNSCITNKLRDFLYVVLNHPRPGLQRETQDLVFFSDDCQRPLILGTAALANAEGQAADP</sequence>
<evidence type="ECO:0000313" key="2">
    <source>
        <dbReference type="EMBL" id="KAF6731881.1"/>
    </source>
</evidence>
<evidence type="ECO:0000256" key="1">
    <source>
        <dbReference type="SAM" id="SignalP"/>
    </source>
</evidence>
<keyword evidence="1" id="KW-0732">Signal</keyword>
<name>A0A834FEF2_ORYME</name>
<dbReference type="InterPro" id="IPR029253">
    <property type="entry name" value="CYTL1"/>
</dbReference>
<dbReference type="PANTHER" id="PTHR15974">
    <property type="entry name" value="CYTOKINE-LIKE PROTEIN 1"/>
    <property type="match status" value="1"/>
</dbReference>
<feature type="chain" id="PRO_5032934381" evidence="1">
    <location>
        <begin position="21"/>
        <end position="122"/>
    </location>
</feature>
<dbReference type="Pfam" id="PF15153">
    <property type="entry name" value="CYTL1"/>
    <property type="match status" value="1"/>
</dbReference>
<accession>A0A834FEF2</accession>
<proteinExistence type="predicted"/>
<dbReference type="PANTHER" id="PTHR15974:SF0">
    <property type="entry name" value="CYTOKINE-LIKE PROTEIN 1"/>
    <property type="match status" value="1"/>
</dbReference>
<dbReference type="EMBL" id="WKFB01000204">
    <property type="protein sequence ID" value="KAF6731881.1"/>
    <property type="molecule type" value="Genomic_DNA"/>
</dbReference>